<dbReference type="GO" id="GO:0005886">
    <property type="term" value="C:plasma membrane"/>
    <property type="evidence" value="ECO:0007669"/>
    <property type="project" value="TreeGrafter"/>
</dbReference>
<feature type="compositionally biased region" description="Low complexity" evidence="2">
    <location>
        <begin position="15"/>
        <end position="32"/>
    </location>
</feature>
<evidence type="ECO:0000313" key="5">
    <source>
        <dbReference type="Proteomes" id="UP000011529"/>
    </source>
</evidence>
<organism evidence="4 5">
    <name type="scientific">Rhodopirellula europaea 6C</name>
    <dbReference type="NCBI Taxonomy" id="1263867"/>
    <lineage>
        <taxon>Bacteria</taxon>
        <taxon>Pseudomonadati</taxon>
        <taxon>Planctomycetota</taxon>
        <taxon>Planctomycetia</taxon>
        <taxon>Pirellulales</taxon>
        <taxon>Pirellulaceae</taxon>
        <taxon>Rhodopirellula</taxon>
    </lineage>
</organism>
<gene>
    <name evidence="4" type="ORF">RE6C_03019</name>
</gene>
<reference evidence="4" key="1">
    <citation type="submission" date="2012-11" db="EMBL/GenBank/DDBJ databases">
        <title>Permanent draft genomes of Rhodopirellula europaea strain SH398 and 6C.</title>
        <authorList>
            <person name="Richter M."/>
            <person name="Richter-Heitmann T."/>
            <person name="Frank C."/>
            <person name="Harder J."/>
            <person name="Glockner F.O."/>
        </authorList>
    </citation>
    <scope>NUCLEOTIDE SEQUENCE</scope>
    <source>
        <strain evidence="4">6C</strain>
    </source>
</reference>
<reference evidence="4" key="2">
    <citation type="journal article" date="2013" name="Mar. Genomics">
        <title>Expression of sulfatases in Rhodopirellula baltica and the diversity of sulfatases in the genus Rhodopirellula.</title>
        <authorList>
            <person name="Wegner C.E."/>
            <person name="Richter-Heitmann T."/>
            <person name="Klindworth A."/>
            <person name="Klockow C."/>
            <person name="Richter M."/>
            <person name="Achstetter T."/>
            <person name="Glockner F.O."/>
            <person name="Harder J."/>
        </authorList>
    </citation>
    <scope>NUCLEOTIDE SEQUENCE [LARGE SCALE GENOMIC DNA]</scope>
    <source>
        <strain evidence="4">6C</strain>
    </source>
</reference>
<evidence type="ECO:0000256" key="3">
    <source>
        <dbReference type="SAM" id="Phobius"/>
    </source>
</evidence>
<sequence>MSRSQPDPNSTNSASRMNGSSSHFSSGNWSPSTQTESWAMVTPGEVLRSFRRRLPSIVFTTVLVTIAIIALLIVWPNQYRSEGLMYVRLGRGALAVDPTTKATQSVSMQESRTAEVVSIGEMIGSREIAERAVERIGVENINEPRTWIDRGIKDIESFLQSDHQLVSWLPKSDGKTVGELSPEQYEEQLEREQAIKKVSKAIDVQIAKNGYTVAVAGKGDDPLLVQSIVQAVMDEYGRYHVEAHSVDGSESFFEKRAKQSRDTALETRRALQETRNEMGWLSAASAEETLRERIIDLEMKLNTADSELAEAISQAEELRRQLDGTKEWVPVEVTLGIANAAGDQMRSQLYDVQIQDGEELARVSPNHPRYKLLQEKMQQSAQLADSEREDREERREAINPVYQELETQFQTVRAKAVGLKSRRDAVSERLAATQLDLQRLNGDATRLAELTWEAELAEETYREHARSLEEARVNSELDDLQMSDVSVIQDATLNLKKSGPMRGLLAVVGLLLGLSLGLLQAILRDSPVSSTGGSRGEISRKKAAKSLRNTKSADVATNTDSDLDDVMHEQEDIRSKETVTAGVPTGDTVAMNETSATFNASMPR</sequence>
<dbReference type="GO" id="GO:0004713">
    <property type="term" value="F:protein tyrosine kinase activity"/>
    <property type="evidence" value="ECO:0007669"/>
    <property type="project" value="TreeGrafter"/>
</dbReference>
<evidence type="ECO:0000313" key="4">
    <source>
        <dbReference type="EMBL" id="EMB16306.1"/>
    </source>
</evidence>
<dbReference type="PANTHER" id="PTHR32309">
    <property type="entry name" value="TYROSINE-PROTEIN KINASE"/>
    <property type="match status" value="1"/>
</dbReference>
<dbReference type="EMBL" id="ANMO01000122">
    <property type="protein sequence ID" value="EMB16306.1"/>
    <property type="molecule type" value="Genomic_DNA"/>
</dbReference>
<comment type="caution">
    <text evidence="4">The sequence shown here is derived from an EMBL/GenBank/DDBJ whole genome shotgun (WGS) entry which is preliminary data.</text>
</comment>
<feature type="coiled-coil region" evidence="1">
    <location>
        <begin position="287"/>
        <end position="321"/>
    </location>
</feature>
<keyword evidence="3" id="KW-0472">Membrane</keyword>
<feature type="region of interest" description="Disordered" evidence="2">
    <location>
        <begin position="527"/>
        <end position="604"/>
    </location>
</feature>
<keyword evidence="3" id="KW-0812">Transmembrane</keyword>
<dbReference type="AlphaFoldDB" id="M2A6E5"/>
<keyword evidence="1" id="KW-0175">Coiled coil</keyword>
<dbReference type="PATRIC" id="fig|1263867.3.peg.3227"/>
<feature type="region of interest" description="Disordered" evidence="2">
    <location>
        <begin position="1"/>
        <end position="35"/>
    </location>
</feature>
<keyword evidence="5" id="KW-1185">Reference proteome</keyword>
<proteinExistence type="predicted"/>
<name>M2A6E5_9BACT</name>
<accession>M2A6E5</accession>
<evidence type="ECO:0000256" key="1">
    <source>
        <dbReference type="SAM" id="Coils"/>
    </source>
</evidence>
<evidence type="ECO:0000256" key="2">
    <source>
        <dbReference type="SAM" id="MobiDB-lite"/>
    </source>
</evidence>
<feature type="compositionally biased region" description="Polar residues" evidence="2">
    <location>
        <begin position="547"/>
        <end position="560"/>
    </location>
</feature>
<feature type="compositionally biased region" description="Polar residues" evidence="2">
    <location>
        <begin position="591"/>
        <end position="604"/>
    </location>
</feature>
<protein>
    <submittedName>
        <fullName evidence="4">Lipopolysaccharide biosynthesis protein</fullName>
    </submittedName>
</protein>
<feature type="compositionally biased region" description="Polar residues" evidence="2">
    <location>
        <begin position="1"/>
        <end position="14"/>
    </location>
</feature>
<dbReference type="Proteomes" id="UP000011529">
    <property type="component" value="Unassembled WGS sequence"/>
</dbReference>
<feature type="compositionally biased region" description="Basic and acidic residues" evidence="2">
    <location>
        <begin position="565"/>
        <end position="577"/>
    </location>
</feature>
<dbReference type="PANTHER" id="PTHR32309:SF13">
    <property type="entry name" value="FERRIC ENTEROBACTIN TRANSPORT PROTEIN FEPE"/>
    <property type="match status" value="1"/>
</dbReference>
<keyword evidence="3" id="KW-1133">Transmembrane helix</keyword>
<feature type="transmembrane region" description="Helical" evidence="3">
    <location>
        <begin position="57"/>
        <end position="75"/>
    </location>
</feature>
<dbReference type="InterPro" id="IPR050445">
    <property type="entry name" value="Bact_polysacc_biosynth/exp"/>
</dbReference>